<dbReference type="PROSITE" id="PS50977">
    <property type="entry name" value="HTH_TETR_2"/>
    <property type="match status" value="1"/>
</dbReference>
<dbReference type="PANTHER" id="PTHR47506:SF1">
    <property type="entry name" value="HTH-TYPE TRANSCRIPTIONAL REGULATOR YJDC"/>
    <property type="match status" value="1"/>
</dbReference>
<dbReference type="SUPFAM" id="SSF48498">
    <property type="entry name" value="Tetracyclin repressor-like, C-terminal domain"/>
    <property type="match status" value="1"/>
</dbReference>
<evidence type="ECO:0000256" key="2">
    <source>
        <dbReference type="ARBA" id="ARBA00023125"/>
    </source>
</evidence>
<organism evidence="6 7">
    <name type="scientific">Streptomyces mirabilis</name>
    <dbReference type="NCBI Taxonomy" id="68239"/>
    <lineage>
        <taxon>Bacteria</taxon>
        <taxon>Bacillati</taxon>
        <taxon>Actinomycetota</taxon>
        <taxon>Actinomycetes</taxon>
        <taxon>Kitasatosporales</taxon>
        <taxon>Streptomycetaceae</taxon>
        <taxon>Streptomyces</taxon>
    </lineage>
</organism>
<evidence type="ECO:0000259" key="5">
    <source>
        <dbReference type="PROSITE" id="PS50977"/>
    </source>
</evidence>
<keyword evidence="1" id="KW-0805">Transcription regulation</keyword>
<dbReference type="AlphaFoldDB" id="A0A1I2Y684"/>
<evidence type="ECO:0000256" key="1">
    <source>
        <dbReference type="ARBA" id="ARBA00023015"/>
    </source>
</evidence>
<dbReference type="PRINTS" id="PR00455">
    <property type="entry name" value="HTHTETR"/>
</dbReference>
<sequence>MLLNMGRPRNFDENQVLESAREQFWNQGYAATSLQDLTDATGLGKGSLYGAFGDKRQLFLHVLDGYRDEQLNGVRAVLTGPGTAFERLTLLVEGVAKGFTEDPQRRGCLLVNSTSELHSNDPDVVSRARSSYQAVEDLLIACVKEAQDEGTVEPGADAQEVGRLLLAVMQGIEFLAKTGMDGSALLQISQAALKQLSRH</sequence>
<dbReference type="Pfam" id="PF16925">
    <property type="entry name" value="TetR_C_13"/>
    <property type="match status" value="1"/>
</dbReference>
<dbReference type="Gene3D" id="1.10.10.60">
    <property type="entry name" value="Homeodomain-like"/>
    <property type="match status" value="1"/>
</dbReference>
<keyword evidence="3" id="KW-0804">Transcription</keyword>
<feature type="DNA-binding region" description="H-T-H motif" evidence="4">
    <location>
        <begin position="33"/>
        <end position="52"/>
    </location>
</feature>
<evidence type="ECO:0000256" key="3">
    <source>
        <dbReference type="ARBA" id="ARBA00023163"/>
    </source>
</evidence>
<evidence type="ECO:0000313" key="6">
    <source>
        <dbReference type="EMBL" id="SFH21173.1"/>
    </source>
</evidence>
<dbReference type="PROSITE" id="PS01081">
    <property type="entry name" value="HTH_TETR_1"/>
    <property type="match status" value="1"/>
</dbReference>
<evidence type="ECO:0000313" key="7">
    <source>
        <dbReference type="Proteomes" id="UP000181942"/>
    </source>
</evidence>
<feature type="domain" description="HTH tetR-type" evidence="5">
    <location>
        <begin position="10"/>
        <end position="70"/>
    </location>
</feature>
<dbReference type="Proteomes" id="UP000181942">
    <property type="component" value="Unassembled WGS sequence"/>
</dbReference>
<dbReference type="InterPro" id="IPR009057">
    <property type="entry name" value="Homeodomain-like_sf"/>
</dbReference>
<accession>A0A1I2Y684</accession>
<dbReference type="SUPFAM" id="SSF46689">
    <property type="entry name" value="Homeodomain-like"/>
    <property type="match status" value="1"/>
</dbReference>
<name>A0A1I2Y684_9ACTN</name>
<dbReference type="InterPro" id="IPR023772">
    <property type="entry name" value="DNA-bd_HTH_TetR-type_CS"/>
</dbReference>
<keyword evidence="2 4" id="KW-0238">DNA-binding</keyword>
<dbReference type="InterPro" id="IPR011075">
    <property type="entry name" value="TetR_C"/>
</dbReference>
<evidence type="ECO:0000256" key="4">
    <source>
        <dbReference type="PROSITE-ProRule" id="PRU00335"/>
    </source>
</evidence>
<dbReference type="InterPro" id="IPR001647">
    <property type="entry name" value="HTH_TetR"/>
</dbReference>
<dbReference type="InterPro" id="IPR036271">
    <property type="entry name" value="Tet_transcr_reg_TetR-rel_C_sf"/>
</dbReference>
<dbReference type="EMBL" id="FONR01000061">
    <property type="protein sequence ID" value="SFH21173.1"/>
    <property type="molecule type" value="Genomic_DNA"/>
</dbReference>
<gene>
    <name evidence="6" type="ORF">SAMN02787118_1615</name>
</gene>
<protein>
    <submittedName>
        <fullName evidence="6">Transcriptional regulator, TetR family</fullName>
    </submittedName>
</protein>
<dbReference type="Pfam" id="PF00440">
    <property type="entry name" value="TetR_N"/>
    <property type="match status" value="1"/>
</dbReference>
<proteinExistence type="predicted"/>
<dbReference type="GO" id="GO:0003677">
    <property type="term" value="F:DNA binding"/>
    <property type="evidence" value="ECO:0007669"/>
    <property type="project" value="UniProtKB-UniRule"/>
</dbReference>
<reference evidence="6 7" key="1">
    <citation type="submission" date="2016-10" db="EMBL/GenBank/DDBJ databases">
        <authorList>
            <person name="de Groot N.N."/>
        </authorList>
    </citation>
    <scope>NUCLEOTIDE SEQUENCE [LARGE SCALE GENOMIC DNA]</scope>
    <source>
        <strain evidence="6 7">OK461</strain>
    </source>
</reference>
<dbReference type="PANTHER" id="PTHR47506">
    <property type="entry name" value="TRANSCRIPTIONAL REGULATORY PROTEIN"/>
    <property type="match status" value="1"/>
</dbReference>
<dbReference type="Gene3D" id="1.10.357.10">
    <property type="entry name" value="Tetracycline Repressor, domain 2"/>
    <property type="match status" value="1"/>
</dbReference>